<keyword evidence="1" id="KW-0675">Receptor</keyword>
<sequence length="52" mass="5880">MAGNQSKQLKEFLKAQVNSEENWAVNMKILRAAGLFFGSIFLMRNFGDLMAI</sequence>
<gene>
    <name evidence="1" type="primary">TOM5</name>
    <name evidence="1" type="ORF">AXF42_Ash009633</name>
</gene>
<dbReference type="Proteomes" id="UP000236161">
    <property type="component" value="Unassembled WGS sequence"/>
</dbReference>
<accession>A0A2I0B9I4</accession>
<name>A0A2I0B9I4_9ASPA</name>
<evidence type="ECO:0000313" key="1">
    <source>
        <dbReference type="EMBL" id="PKA64411.1"/>
    </source>
</evidence>
<dbReference type="OrthoDB" id="5514856at2759"/>
<dbReference type="EMBL" id="KZ451905">
    <property type="protein sequence ID" value="PKA64411.1"/>
    <property type="molecule type" value="Genomic_DNA"/>
</dbReference>
<evidence type="ECO:0000313" key="2">
    <source>
        <dbReference type="Proteomes" id="UP000236161"/>
    </source>
</evidence>
<keyword evidence="2" id="KW-1185">Reference proteome</keyword>
<dbReference type="AlphaFoldDB" id="A0A2I0B9I4"/>
<proteinExistence type="predicted"/>
<dbReference type="PANTHER" id="PTHR37251">
    <property type="entry name" value="MITOCHONDRIAL IMPORT RECEPTOR SUBUNIT TOM5 HOMOLOG"/>
    <property type="match status" value="1"/>
</dbReference>
<dbReference type="PANTHER" id="PTHR37251:SF1">
    <property type="entry name" value="MITOCHONDRIAL IMPORT RECEPTOR SUBUNIT TOM5 HOMOLOG"/>
    <property type="match status" value="1"/>
</dbReference>
<dbReference type="GO" id="GO:0005742">
    <property type="term" value="C:mitochondrial outer membrane translocase complex"/>
    <property type="evidence" value="ECO:0007669"/>
    <property type="project" value="InterPro"/>
</dbReference>
<dbReference type="InterPro" id="IPR034553">
    <property type="entry name" value="TOM5_viridi"/>
</dbReference>
<protein>
    <submittedName>
        <fullName evidence="1">Mitochondrial import receptor subunit TOM5 like</fullName>
    </submittedName>
</protein>
<dbReference type="STRING" id="1088818.A0A2I0B9I4"/>
<reference evidence="1 2" key="1">
    <citation type="journal article" date="2017" name="Nature">
        <title>The Apostasia genome and the evolution of orchids.</title>
        <authorList>
            <person name="Zhang G.Q."/>
            <person name="Liu K.W."/>
            <person name="Li Z."/>
            <person name="Lohaus R."/>
            <person name="Hsiao Y.Y."/>
            <person name="Niu S.C."/>
            <person name="Wang J.Y."/>
            <person name="Lin Y.C."/>
            <person name="Xu Q."/>
            <person name="Chen L.J."/>
            <person name="Yoshida K."/>
            <person name="Fujiwara S."/>
            <person name="Wang Z.W."/>
            <person name="Zhang Y.Q."/>
            <person name="Mitsuda N."/>
            <person name="Wang M."/>
            <person name="Liu G.H."/>
            <person name="Pecoraro L."/>
            <person name="Huang H.X."/>
            <person name="Xiao X.J."/>
            <person name="Lin M."/>
            <person name="Wu X.Y."/>
            <person name="Wu W.L."/>
            <person name="Chen Y.Y."/>
            <person name="Chang S.B."/>
            <person name="Sakamoto S."/>
            <person name="Ohme-Takagi M."/>
            <person name="Yagi M."/>
            <person name="Zeng S.J."/>
            <person name="Shen C.Y."/>
            <person name="Yeh C.M."/>
            <person name="Luo Y.B."/>
            <person name="Tsai W.C."/>
            <person name="Van de Peer Y."/>
            <person name="Liu Z.J."/>
        </authorList>
    </citation>
    <scope>NUCLEOTIDE SEQUENCE [LARGE SCALE GENOMIC DNA]</scope>
    <source>
        <strain evidence="2">cv. Shenzhen</strain>
        <tissue evidence="1">Stem</tissue>
    </source>
</reference>
<organism evidence="1 2">
    <name type="scientific">Apostasia shenzhenica</name>
    <dbReference type="NCBI Taxonomy" id="1088818"/>
    <lineage>
        <taxon>Eukaryota</taxon>
        <taxon>Viridiplantae</taxon>
        <taxon>Streptophyta</taxon>
        <taxon>Embryophyta</taxon>
        <taxon>Tracheophyta</taxon>
        <taxon>Spermatophyta</taxon>
        <taxon>Magnoliopsida</taxon>
        <taxon>Liliopsida</taxon>
        <taxon>Asparagales</taxon>
        <taxon>Orchidaceae</taxon>
        <taxon>Apostasioideae</taxon>
        <taxon>Apostasia</taxon>
    </lineage>
</organism>